<dbReference type="InterPro" id="IPR001841">
    <property type="entry name" value="Znf_RING"/>
</dbReference>
<dbReference type="InParanoid" id="A0A068ULQ9"/>
<keyword evidence="6" id="KW-1133">Transmembrane helix</keyword>
<evidence type="ECO:0000256" key="2">
    <source>
        <dbReference type="ARBA" id="ARBA00022771"/>
    </source>
</evidence>
<dbReference type="Proteomes" id="UP000295252">
    <property type="component" value="Chromosome I"/>
</dbReference>
<dbReference type="InterPro" id="IPR013083">
    <property type="entry name" value="Znf_RING/FYVE/PHD"/>
</dbReference>
<dbReference type="Gramene" id="CDP09192">
    <property type="protein sequence ID" value="CDP09192"/>
    <property type="gene ID" value="GSCOC_T00028420001"/>
</dbReference>
<evidence type="ECO:0000256" key="5">
    <source>
        <dbReference type="SAM" id="MobiDB-lite"/>
    </source>
</evidence>
<dbReference type="FunCoup" id="A0A068ULQ9">
    <property type="interactions" value="624"/>
</dbReference>
<keyword evidence="2 4" id="KW-0863">Zinc-finger</keyword>
<dbReference type="OMA" id="MENPEPD"/>
<feature type="region of interest" description="Disordered" evidence="5">
    <location>
        <begin position="13"/>
        <end position="34"/>
    </location>
</feature>
<dbReference type="GO" id="GO:0016567">
    <property type="term" value="P:protein ubiquitination"/>
    <property type="evidence" value="ECO:0007669"/>
    <property type="project" value="TreeGrafter"/>
</dbReference>
<dbReference type="SUPFAM" id="SSF57850">
    <property type="entry name" value="RING/U-box"/>
    <property type="match status" value="1"/>
</dbReference>
<feature type="compositionally biased region" description="Polar residues" evidence="5">
    <location>
        <begin position="13"/>
        <end position="29"/>
    </location>
</feature>
<dbReference type="PROSITE" id="PS50089">
    <property type="entry name" value="ZF_RING_2"/>
    <property type="match status" value="1"/>
</dbReference>
<dbReference type="EMBL" id="HG739120">
    <property type="protein sequence ID" value="CDP09192.1"/>
    <property type="molecule type" value="Genomic_DNA"/>
</dbReference>
<dbReference type="Pfam" id="PF16041">
    <property type="entry name" value="APD1-4_M"/>
    <property type="match status" value="1"/>
</dbReference>
<feature type="transmembrane region" description="Helical" evidence="6">
    <location>
        <begin position="81"/>
        <end position="104"/>
    </location>
</feature>
<name>A0A068ULQ9_COFCA</name>
<feature type="domain" description="RING-type" evidence="7">
    <location>
        <begin position="417"/>
        <end position="456"/>
    </location>
</feature>
<evidence type="ECO:0000256" key="3">
    <source>
        <dbReference type="ARBA" id="ARBA00022833"/>
    </source>
</evidence>
<dbReference type="InterPro" id="IPR032008">
    <property type="entry name" value="APD1-4_N"/>
</dbReference>
<dbReference type="Pfam" id="PF13920">
    <property type="entry name" value="zf-C3HC4_3"/>
    <property type="match status" value="1"/>
</dbReference>
<dbReference type="Gene3D" id="3.30.40.10">
    <property type="entry name" value="Zinc/RING finger domain, C3HC4 (zinc finger)"/>
    <property type="match status" value="1"/>
</dbReference>
<dbReference type="GO" id="GO:0005768">
    <property type="term" value="C:endosome"/>
    <property type="evidence" value="ECO:0007669"/>
    <property type="project" value="TreeGrafter"/>
</dbReference>
<dbReference type="AlphaFoldDB" id="A0A068ULQ9"/>
<evidence type="ECO:0000259" key="7">
    <source>
        <dbReference type="PROSITE" id="PS50089"/>
    </source>
</evidence>
<proteinExistence type="predicted"/>
<dbReference type="InterPro" id="IPR032010">
    <property type="entry name" value="APD1-4_M"/>
</dbReference>
<keyword evidence="3" id="KW-0862">Zinc</keyword>
<accession>A0A068ULQ9</accession>
<keyword evidence="6" id="KW-0472">Membrane</keyword>
<evidence type="ECO:0000313" key="9">
    <source>
        <dbReference type="Proteomes" id="UP000295252"/>
    </source>
</evidence>
<keyword evidence="6" id="KW-0812">Transmembrane</keyword>
<sequence length="468" mass="52318">MEVITGGLTVASSDSVNHEAPSSSSSAHVQEQEENAFLARDRTPNDLEQYHPPHQHRHRPVSYRLNVSVFQVVNASIRDEACAAFIVLVTFWILACLAVILGFYGPSNIELGPNSSRLLDANPFFVQSIKVKELHESKHRPVLYGFDELPRLDVKITWSEAHVAFIEPGNHREWQYFLNKGSKIRVSYCVKSPTGAALSLVIVEGKGNLVDWIEDPSHPTTTLSWNIIHGTGTVEQEILRSKMYYIALGNLNFEEVQVQLNFTIEALTYNTTQANYNCSVSHRPCIWKLFFMGNAAIITTPGPELGMTSYIWHAQISYGQRWISYLVGSASMTVLLIVATKICFSFRITGEYETGFQAGMTASERAPLLSQKDDDLSSWGSVDSMSHDEEELNDSIATPDGKQLKEGDGLKDHRQLCILCSDAFRDCFFLPCGHCAACFTCGKRAMEEAGKCPICRKTMKKVRKIFSV</sequence>
<evidence type="ECO:0000313" key="8">
    <source>
        <dbReference type="EMBL" id="CDP09192.1"/>
    </source>
</evidence>
<gene>
    <name evidence="8" type="ORF">GSCOC_T00028420001</name>
</gene>
<dbReference type="STRING" id="49390.A0A068ULQ9"/>
<dbReference type="PANTHER" id="PTHR46858:SF5">
    <property type="entry name" value="E3 UBIQUITIN-PROTEIN LIGASE APD1-RELATED"/>
    <property type="match status" value="1"/>
</dbReference>
<evidence type="ECO:0000256" key="1">
    <source>
        <dbReference type="ARBA" id="ARBA00022723"/>
    </source>
</evidence>
<dbReference type="PANTHER" id="PTHR46858">
    <property type="entry name" value="OS05G0521000 PROTEIN"/>
    <property type="match status" value="1"/>
</dbReference>
<dbReference type="Pfam" id="PF16040">
    <property type="entry name" value="APD1-4_N"/>
    <property type="match status" value="1"/>
</dbReference>
<keyword evidence="1" id="KW-0479">Metal-binding</keyword>
<organism evidence="8 9">
    <name type="scientific">Coffea canephora</name>
    <name type="common">Robusta coffee</name>
    <dbReference type="NCBI Taxonomy" id="49390"/>
    <lineage>
        <taxon>Eukaryota</taxon>
        <taxon>Viridiplantae</taxon>
        <taxon>Streptophyta</taxon>
        <taxon>Embryophyta</taxon>
        <taxon>Tracheophyta</taxon>
        <taxon>Spermatophyta</taxon>
        <taxon>Magnoliopsida</taxon>
        <taxon>eudicotyledons</taxon>
        <taxon>Gunneridae</taxon>
        <taxon>Pentapetalae</taxon>
        <taxon>asterids</taxon>
        <taxon>lamiids</taxon>
        <taxon>Gentianales</taxon>
        <taxon>Rubiaceae</taxon>
        <taxon>Ixoroideae</taxon>
        <taxon>Gardenieae complex</taxon>
        <taxon>Bertiereae - Coffeeae clade</taxon>
        <taxon>Coffeeae</taxon>
        <taxon>Coffea</taxon>
    </lineage>
</organism>
<dbReference type="GO" id="GO:0061630">
    <property type="term" value="F:ubiquitin protein ligase activity"/>
    <property type="evidence" value="ECO:0007669"/>
    <property type="project" value="TreeGrafter"/>
</dbReference>
<dbReference type="GO" id="GO:0009705">
    <property type="term" value="C:plant-type vacuole membrane"/>
    <property type="evidence" value="ECO:0007669"/>
    <property type="project" value="TreeGrafter"/>
</dbReference>
<evidence type="ECO:0000256" key="6">
    <source>
        <dbReference type="SAM" id="Phobius"/>
    </source>
</evidence>
<keyword evidence="9" id="KW-1185">Reference proteome</keyword>
<evidence type="ECO:0000256" key="4">
    <source>
        <dbReference type="PROSITE-ProRule" id="PRU00175"/>
    </source>
</evidence>
<dbReference type="OrthoDB" id="3045089at2759"/>
<protein>
    <recommendedName>
        <fullName evidence="7">RING-type domain-containing protein</fullName>
    </recommendedName>
</protein>
<dbReference type="PhylomeDB" id="A0A068ULQ9"/>
<reference evidence="9" key="1">
    <citation type="journal article" date="2014" name="Science">
        <title>The coffee genome provides insight into the convergent evolution of caffeine biosynthesis.</title>
        <authorList>
            <person name="Denoeud F."/>
            <person name="Carretero-Paulet L."/>
            <person name="Dereeper A."/>
            <person name="Droc G."/>
            <person name="Guyot R."/>
            <person name="Pietrella M."/>
            <person name="Zheng C."/>
            <person name="Alberti A."/>
            <person name="Anthony F."/>
            <person name="Aprea G."/>
            <person name="Aury J.M."/>
            <person name="Bento P."/>
            <person name="Bernard M."/>
            <person name="Bocs S."/>
            <person name="Campa C."/>
            <person name="Cenci A."/>
            <person name="Combes M.C."/>
            <person name="Crouzillat D."/>
            <person name="Da Silva C."/>
            <person name="Daddiego L."/>
            <person name="De Bellis F."/>
            <person name="Dussert S."/>
            <person name="Garsmeur O."/>
            <person name="Gayraud T."/>
            <person name="Guignon V."/>
            <person name="Jahn K."/>
            <person name="Jamilloux V."/>
            <person name="Joet T."/>
            <person name="Labadie K."/>
            <person name="Lan T."/>
            <person name="Leclercq J."/>
            <person name="Lepelley M."/>
            <person name="Leroy T."/>
            <person name="Li L.T."/>
            <person name="Librado P."/>
            <person name="Lopez L."/>
            <person name="Munoz A."/>
            <person name="Noel B."/>
            <person name="Pallavicini A."/>
            <person name="Perrotta G."/>
            <person name="Poncet V."/>
            <person name="Pot D."/>
            <person name="Priyono X."/>
            <person name="Rigoreau M."/>
            <person name="Rouard M."/>
            <person name="Rozas J."/>
            <person name="Tranchant-Dubreuil C."/>
            <person name="VanBuren R."/>
            <person name="Zhang Q."/>
            <person name="Andrade A.C."/>
            <person name="Argout X."/>
            <person name="Bertrand B."/>
            <person name="de Kochko A."/>
            <person name="Graziosi G."/>
            <person name="Henry R.J."/>
            <person name="Jayarama X."/>
            <person name="Ming R."/>
            <person name="Nagai C."/>
            <person name="Rounsley S."/>
            <person name="Sankoff D."/>
            <person name="Giuliano G."/>
            <person name="Albert V.A."/>
            <person name="Wincker P."/>
            <person name="Lashermes P."/>
        </authorList>
    </citation>
    <scope>NUCLEOTIDE SEQUENCE [LARGE SCALE GENOMIC DNA]</scope>
    <source>
        <strain evidence="9">cv. DH200-94</strain>
    </source>
</reference>
<dbReference type="GO" id="GO:0008270">
    <property type="term" value="F:zinc ion binding"/>
    <property type="evidence" value="ECO:0007669"/>
    <property type="project" value="UniProtKB-KW"/>
</dbReference>